<accession>A0A1S2M7P0</accession>
<protein>
    <submittedName>
        <fullName evidence="1">Uncharacterized protein</fullName>
    </submittedName>
</protein>
<proteinExistence type="predicted"/>
<dbReference type="EMBL" id="MLQS01000007">
    <property type="protein sequence ID" value="OIJ20738.1"/>
    <property type="molecule type" value="Genomic_DNA"/>
</dbReference>
<reference evidence="1 2" key="1">
    <citation type="submission" date="2016-10" db="EMBL/GenBank/DDBJ databases">
        <title>Draft genome sequences of four alkaliphilic bacteria belonging to the Anaerobacillus genus.</title>
        <authorList>
            <person name="Bassil N.M."/>
            <person name="Lloyd J.R."/>
        </authorList>
    </citation>
    <scope>NUCLEOTIDE SEQUENCE [LARGE SCALE GENOMIC DNA]</scope>
    <source>
        <strain evidence="1 2">DSM 22531</strain>
    </source>
</reference>
<gene>
    <name evidence="1" type="ORF">BKP45_08025</name>
</gene>
<dbReference type="Proteomes" id="UP000180057">
    <property type="component" value="Unassembled WGS sequence"/>
</dbReference>
<keyword evidence="2" id="KW-1185">Reference proteome</keyword>
<name>A0A1S2M7P0_9BACI</name>
<dbReference type="AlphaFoldDB" id="A0A1S2M7P0"/>
<sequence length="62" mass="7685">MFEVEQKKHEDRKYYLVLNDKKVRVSYNEFHLVEEKQQYLISFVWNKRSPNKGRLKTIDPIK</sequence>
<evidence type="ECO:0000313" key="2">
    <source>
        <dbReference type="Proteomes" id="UP000180057"/>
    </source>
</evidence>
<evidence type="ECO:0000313" key="1">
    <source>
        <dbReference type="EMBL" id="OIJ20738.1"/>
    </source>
</evidence>
<comment type="caution">
    <text evidence="1">The sequence shown here is derived from an EMBL/GenBank/DDBJ whole genome shotgun (WGS) entry which is preliminary data.</text>
</comment>
<organism evidence="1 2">
    <name type="scientific">Anaerobacillus alkalidiazotrophicus</name>
    <dbReference type="NCBI Taxonomy" id="472963"/>
    <lineage>
        <taxon>Bacteria</taxon>
        <taxon>Bacillati</taxon>
        <taxon>Bacillota</taxon>
        <taxon>Bacilli</taxon>
        <taxon>Bacillales</taxon>
        <taxon>Bacillaceae</taxon>
        <taxon>Anaerobacillus</taxon>
    </lineage>
</organism>